<evidence type="ECO:0000313" key="11">
    <source>
        <dbReference type="EMBL" id="MDC8773575.1"/>
    </source>
</evidence>
<dbReference type="InterPro" id="IPR001750">
    <property type="entry name" value="ND/Mrp_TM"/>
</dbReference>
<dbReference type="InterPro" id="IPR050586">
    <property type="entry name" value="CPA3_Na-H_Antiporter_D"/>
</dbReference>
<feature type="transmembrane region" description="Helical" evidence="9">
    <location>
        <begin position="229"/>
        <end position="254"/>
    </location>
</feature>
<feature type="transmembrane region" description="Helical" evidence="9">
    <location>
        <begin position="266"/>
        <end position="285"/>
    </location>
</feature>
<dbReference type="Pfam" id="PF00361">
    <property type="entry name" value="Proton_antipo_M"/>
    <property type="match status" value="1"/>
</dbReference>
<accession>A0ABT5KI82</accession>
<name>A0ABT5KI82_9BURK</name>
<feature type="transmembrane region" description="Helical" evidence="9">
    <location>
        <begin position="13"/>
        <end position="37"/>
    </location>
</feature>
<evidence type="ECO:0000256" key="9">
    <source>
        <dbReference type="SAM" id="Phobius"/>
    </source>
</evidence>
<feature type="transmembrane region" description="Helical" evidence="9">
    <location>
        <begin position="58"/>
        <end position="78"/>
    </location>
</feature>
<organism evidence="11 12">
    <name type="scientific">Roseateles albus</name>
    <dbReference type="NCBI Taxonomy" id="2987525"/>
    <lineage>
        <taxon>Bacteria</taxon>
        <taxon>Pseudomonadati</taxon>
        <taxon>Pseudomonadota</taxon>
        <taxon>Betaproteobacteria</taxon>
        <taxon>Burkholderiales</taxon>
        <taxon>Sphaerotilaceae</taxon>
        <taxon>Roseateles</taxon>
    </lineage>
</organism>
<sequence length="552" mass="57969">MNWVDLSWFFQPWFFQHMAVLPVLLPALTAVALLLLGDHGGDSHGGHGHHKLLWARRIGMASAALGLFLAVFLVMRAAQGELITYRLGDWPAPFGIILLVDRLGAMMLLLSACVALPVLWYATGGWDAHGRYFHALFQFQLMGLNGAFVTGDLFNLFVFFEVLLIASYVLMVHGQGAERFRVGLHYVVLNLAASALFLIGLALIYAKTGTLNMADLALRVPAVAAPDAAVLQVAAMLLLVVFGFKAALMPLAMWLPATYAASSPPVAALFAIMTKVGVYAIVRVHGVVFGDSGGASAFAVAPILLPLALATSVLAVLGALAAKTLARLVAWLTVVSVGTVLAGLGLYGSAAWGAAFYYMLNSTLVIAALFLLAELVAAQRGDADGQLVPAAPVAQPTLLGLMMLLAAASAAGLPPLPGFIGKLMLLEAASSHAWAPLVWTVLLLVGFFTLLGLARAGSILFWHVRQDLPANVSAGGSPKLVRATCSLLGASVLLSLAAAPIQRYTQAAAVQLSDRAAYAAAVLGAFGEPGSQPTTRPYLEPSQPVPLQEVKQ</sequence>
<evidence type="ECO:0000256" key="4">
    <source>
        <dbReference type="ARBA" id="ARBA00022692"/>
    </source>
</evidence>
<evidence type="ECO:0000256" key="7">
    <source>
        <dbReference type="RuleBase" id="RU000320"/>
    </source>
</evidence>
<feature type="transmembrane region" description="Helical" evidence="9">
    <location>
        <begin position="90"/>
        <end position="120"/>
    </location>
</feature>
<feature type="transmembrane region" description="Helical" evidence="9">
    <location>
        <begin position="154"/>
        <end position="172"/>
    </location>
</feature>
<protein>
    <submittedName>
        <fullName evidence="11">Monovalent cation/H+ antiporter subunit D</fullName>
    </submittedName>
</protein>
<keyword evidence="3" id="KW-1003">Cell membrane</keyword>
<keyword evidence="6 9" id="KW-0472">Membrane</keyword>
<dbReference type="NCBIfam" id="NF009309">
    <property type="entry name" value="PRK12666.1"/>
    <property type="match status" value="1"/>
</dbReference>
<evidence type="ECO:0000256" key="8">
    <source>
        <dbReference type="SAM" id="MobiDB-lite"/>
    </source>
</evidence>
<reference evidence="11 12" key="1">
    <citation type="submission" date="2022-10" db="EMBL/GenBank/DDBJ databases">
        <title>Paucibacter sp. hw1 Genome sequencing.</title>
        <authorList>
            <person name="Park S."/>
        </authorList>
    </citation>
    <scope>NUCLEOTIDE SEQUENCE [LARGE SCALE GENOMIC DNA]</scope>
    <source>
        <strain evidence="12">hw1</strain>
    </source>
</reference>
<keyword evidence="5 9" id="KW-1133">Transmembrane helix</keyword>
<dbReference type="PANTHER" id="PTHR42703:SF1">
    <property type="entry name" value="NA(+)_H(+) ANTIPORTER SUBUNIT D1"/>
    <property type="match status" value="1"/>
</dbReference>
<feature type="transmembrane region" description="Helical" evidence="9">
    <location>
        <begin position="390"/>
        <end position="413"/>
    </location>
</feature>
<comment type="subcellular location">
    <subcellularLocation>
        <location evidence="1">Cell membrane</location>
        <topology evidence="1">Multi-pass membrane protein</topology>
    </subcellularLocation>
    <subcellularLocation>
        <location evidence="7">Membrane</location>
        <topology evidence="7">Multi-pass membrane protein</topology>
    </subcellularLocation>
</comment>
<feature type="domain" description="NADH:quinone oxidoreductase/Mrp antiporter transmembrane" evidence="10">
    <location>
        <begin position="151"/>
        <end position="442"/>
    </location>
</feature>
<feature type="region of interest" description="Disordered" evidence="8">
    <location>
        <begin position="530"/>
        <end position="552"/>
    </location>
</feature>
<dbReference type="PANTHER" id="PTHR42703">
    <property type="entry name" value="NADH DEHYDROGENASE"/>
    <property type="match status" value="1"/>
</dbReference>
<dbReference type="InterPro" id="IPR003918">
    <property type="entry name" value="NADH_UbQ_OxRdtase"/>
</dbReference>
<dbReference type="EMBL" id="JAQQXT010000013">
    <property type="protein sequence ID" value="MDC8773575.1"/>
    <property type="molecule type" value="Genomic_DNA"/>
</dbReference>
<evidence type="ECO:0000256" key="6">
    <source>
        <dbReference type="ARBA" id="ARBA00023136"/>
    </source>
</evidence>
<dbReference type="PRINTS" id="PR01437">
    <property type="entry name" value="NUOXDRDTASE4"/>
</dbReference>
<evidence type="ECO:0000259" key="10">
    <source>
        <dbReference type="Pfam" id="PF00361"/>
    </source>
</evidence>
<feature type="transmembrane region" description="Helical" evidence="9">
    <location>
        <begin position="328"/>
        <end position="350"/>
    </location>
</feature>
<proteinExistence type="inferred from homology"/>
<gene>
    <name evidence="11" type="ORF">PRZ03_18520</name>
</gene>
<feature type="transmembrane region" description="Helical" evidence="9">
    <location>
        <begin position="132"/>
        <end position="148"/>
    </location>
</feature>
<evidence type="ECO:0000256" key="5">
    <source>
        <dbReference type="ARBA" id="ARBA00022989"/>
    </source>
</evidence>
<evidence type="ECO:0000313" key="12">
    <source>
        <dbReference type="Proteomes" id="UP001221189"/>
    </source>
</evidence>
<evidence type="ECO:0000256" key="1">
    <source>
        <dbReference type="ARBA" id="ARBA00004651"/>
    </source>
</evidence>
<keyword evidence="12" id="KW-1185">Reference proteome</keyword>
<evidence type="ECO:0000256" key="2">
    <source>
        <dbReference type="ARBA" id="ARBA00005346"/>
    </source>
</evidence>
<feature type="transmembrane region" description="Helical" evidence="9">
    <location>
        <begin position="433"/>
        <end position="453"/>
    </location>
</feature>
<keyword evidence="4 7" id="KW-0812">Transmembrane</keyword>
<dbReference type="RefSeq" id="WP_273601757.1">
    <property type="nucleotide sequence ID" value="NZ_JAQQXT010000013.1"/>
</dbReference>
<feature type="transmembrane region" description="Helical" evidence="9">
    <location>
        <begin position="184"/>
        <end position="206"/>
    </location>
</feature>
<comment type="caution">
    <text evidence="11">The sequence shown here is derived from an EMBL/GenBank/DDBJ whole genome shotgun (WGS) entry which is preliminary data.</text>
</comment>
<feature type="transmembrane region" description="Helical" evidence="9">
    <location>
        <begin position="356"/>
        <end position="378"/>
    </location>
</feature>
<dbReference type="Proteomes" id="UP001221189">
    <property type="component" value="Unassembled WGS sequence"/>
</dbReference>
<comment type="similarity">
    <text evidence="2">Belongs to the CPA3 antiporters (TC 2.A.63) subunit D family.</text>
</comment>
<evidence type="ECO:0000256" key="3">
    <source>
        <dbReference type="ARBA" id="ARBA00022475"/>
    </source>
</evidence>
<feature type="transmembrane region" description="Helical" evidence="9">
    <location>
        <begin position="297"/>
        <end position="321"/>
    </location>
</feature>